<dbReference type="OrthoDB" id="66620at2759"/>
<dbReference type="GO" id="GO:0030659">
    <property type="term" value="C:cytoplasmic vesicle membrane"/>
    <property type="evidence" value="ECO:0007669"/>
    <property type="project" value="TreeGrafter"/>
</dbReference>
<sequence length="151" mass="16843">MDYKAYSLRSSNIQVQYDPINCYPTGYLISCASSSVSMAASVGPPIIIPFMLFGGFFLNSGSVPPYLGWISYLSWFRYGNEALLINQWSGVERIACTRNNSTCPASGQVVLDTLSFSQDDFTMDVVNMVLLFVGFRLLAFFALLLRTRRAK</sequence>
<name>A0A4C1UI48_EUMVA</name>
<feature type="transmembrane region" description="Helical" evidence="6">
    <location>
        <begin position="125"/>
        <end position="145"/>
    </location>
</feature>
<keyword evidence="4 6" id="KW-1133">Transmembrane helix</keyword>
<dbReference type="InterPro" id="IPR013525">
    <property type="entry name" value="ABC2_TM"/>
</dbReference>
<dbReference type="PANTHER" id="PTHR48041">
    <property type="entry name" value="ABC TRANSPORTER G FAMILY MEMBER 28"/>
    <property type="match status" value="1"/>
</dbReference>
<evidence type="ECO:0000313" key="8">
    <source>
        <dbReference type="EMBL" id="GBP26141.1"/>
    </source>
</evidence>
<keyword evidence="3 6" id="KW-0812">Transmembrane</keyword>
<dbReference type="EMBL" id="BGZK01000177">
    <property type="protein sequence ID" value="GBP26141.1"/>
    <property type="molecule type" value="Genomic_DNA"/>
</dbReference>
<proteinExistence type="predicted"/>
<dbReference type="Pfam" id="PF01061">
    <property type="entry name" value="ABC2_membrane"/>
    <property type="match status" value="1"/>
</dbReference>
<keyword evidence="2" id="KW-0813">Transport</keyword>
<gene>
    <name evidence="8" type="ORF">EVAR_74903_1</name>
</gene>
<dbReference type="GO" id="GO:0140359">
    <property type="term" value="F:ABC-type transporter activity"/>
    <property type="evidence" value="ECO:0007669"/>
    <property type="project" value="InterPro"/>
</dbReference>
<comment type="caution">
    <text evidence="8">The sequence shown here is derived from an EMBL/GenBank/DDBJ whole genome shotgun (WGS) entry which is preliminary data.</text>
</comment>
<dbReference type="InterPro" id="IPR050352">
    <property type="entry name" value="ABCG_transporters"/>
</dbReference>
<evidence type="ECO:0000259" key="7">
    <source>
        <dbReference type="Pfam" id="PF01061"/>
    </source>
</evidence>
<organism evidence="8 9">
    <name type="scientific">Eumeta variegata</name>
    <name type="common">Bagworm moth</name>
    <name type="synonym">Eumeta japonica</name>
    <dbReference type="NCBI Taxonomy" id="151549"/>
    <lineage>
        <taxon>Eukaryota</taxon>
        <taxon>Metazoa</taxon>
        <taxon>Ecdysozoa</taxon>
        <taxon>Arthropoda</taxon>
        <taxon>Hexapoda</taxon>
        <taxon>Insecta</taxon>
        <taxon>Pterygota</taxon>
        <taxon>Neoptera</taxon>
        <taxon>Endopterygota</taxon>
        <taxon>Lepidoptera</taxon>
        <taxon>Glossata</taxon>
        <taxon>Ditrysia</taxon>
        <taxon>Tineoidea</taxon>
        <taxon>Psychidae</taxon>
        <taxon>Oiketicinae</taxon>
        <taxon>Eumeta</taxon>
    </lineage>
</organism>
<accession>A0A4C1UI48</accession>
<keyword evidence="5 6" id="KW-0472">Membrane</keyword>
<dbReference type="Proteomes" id="UP000299102">
    <property type="component" value="Unassembled WGS sequence"/>
</dbReference>
<evidence type="ECO:0000256" key="5">
    <source>
        <dbReference type="ARBA" id="ARBA00023136"/>
    </source>
</evidence>
<comment type="subcellular location">
    <subcellularLocation>
        <location evidence="1">Membrane</location>
        <topology evidence="1">Multi-pass membrane protein</topology>
    </subcellularLocation>
</comment>
<dbReference type="STRING" id="151549.A0A4C1UI48"/>
<protein>
    <submittedName>
        <fullName evidence="8">Protein white</fullName>
    </submittedName>
</protein>
<evidence type="ECO:0000256" key="6">
    <source>
        <dbReference type="SAM" id="Phobius"/>
    </source>
</evidence>
<feature type="transmembrane region" description="Helical" evidence="6">
    <location>
        <begin position="46"/>
        <end position="67"/>
    </location>
</feature>
<dbReference type="AlphaFoldDB" id="A0A4C1UI48"/>
<evidence type="ECO:0000313" key="9">
    <source>
        <dbReference type="Proteomes" id="UP000299102"/>
    </source>
</evidence>
<reference evidence="8 9" key="1">
    <citation type="journal article" date="2019" name="Commun. Biol.">
        <title>The bagworm genome reveals a unique fibroin gene that provides high tensile strength.</title>
        <authorList>
            <person name="Kono N."/>
            <person name="Nakamura H."/>
            <person name="Ohtoshi R."/>
            <person name="Tomita M."/>
            <person name="Numata K."/>
            <person name="Arakawa K."/>
        </authorList>
    </citation>
    <scope>NUCLEOTIDE SEQUENCE [LARGE SCALE GENOMIC DNA]</scope>
</reference>
<evidence type="ECO:0000256" key="3">
    <source>
        <dbReference type="ARBA" id="ARBA00022692"/>
    </source>
</evidence>
<dbReference type="GO" id="GO:0005886">
    <property type="term" value="C:plasma membrane"/>
    <property type="evidence" value="ECO:0007669"/>
    <property type="project" value="TreeGrafter"/>
</dbReference>
<evidence type="ECO:0000256" key="2">
    <source>
        <dbReference type="ARBA" id="ARBA00022448"/>
    </source>
</evidence>
<evidence type="ECO:0000256" key="4">
    <source>
        <dbReference type="ARBA" id="ARBA00022989"/>
    </source>
</evidence>
<feature type="domain" description="ABC-2 type transporter transmembrane" evidence="7">
    <location>
        <begin position="26"/>
        <end position="88"/>
    </location>
</feature>
<keyword evidence="9" id="KW-1185">Reference proteome</keyword>
<dbReference type="PANTHER" id="PTHR48041:SF129">
    <property type="entry name" value="PROTEIN WHITE"/>
    <property type="match status" value="1"/>
</dbReference>
<evidence type="ECO:0000256" key="1">
    <source>
        <dbReference type="ARBA" id="ARBA00004141"/>
    </source>
</evidence>